<name>A0ABV6EW63_9BRAD</name>
<dbReference type="InterPro" id="IPR051533">
    <property type="entry name" value="WaaL-like"/>
</dbReference>
<evidence type="ECO:0000313" key="3">
    <source>
        <dbReference type="EMBL" id="MFC0242362.1"/>
    </source>
</evidence>
<feature type="transmembrane region" description="Helical" evidence="2">
    <location>
        <begin position="136"/>
        <end position="153"/>
    </location>
</feature>
<organism evidence="3 4">
    <name type="scientific">Rhodopseudomonas telluris</name>
    <dbReference type="NCBI Taxonomy" id="644215"/>
    <lineage>
        <taxon>Bacteria</taxon>
        <taxon>Pseudomonadati</taxon>
        <taxon>Pseudomonadota</taxon>
        <taxon>Alphaproteobacteria</taxon>
        <taxon>Hyphomicrobiales</taxon>
        <taxon>Nitrobacteraceae</taxon>
        <taxon>Rhodopseudomonas</taxon>
    </lineage>
</organism>
<protein>
    <submittedName>
        <fullName evidence="3">O-antigen ligase family protein</fullName>
    </submittedName>
</protein>
<dbReference type="PANTHER" id="PTHR37422:SF23">
    <property type="entry name" value="TEICHURONIC ACID BIOSYNTHESIS PROTEIN TUAE"/>
    <property type="match status" value="1"/>
</dbReference>
<feature type="transmembrane region" description="Helical" evidence="2">
    <location>
        <begin position="272"/>
        <end position="292"/>
    </location>
</feature>
<keyword evidence="4" id="KW-1185">Reference proteome</keyword>
<dbReference type="EMBL" id="JBHLWM010000008">
    <property type="protein sequence ID" value="MFC0242362.1"/>
    <property type="molecule type" value="Genomic_DNA"/>
</dbReference>
<feature type="transmembrane region" description="Helical" evidence="2">
    <location>
        <begin position="420"/>
        <end position="439"/>
    </location>
</feature>
<sequence length="460" mass="49620">MKSLPVFLAVFAFLCWARASRTPWLFFGWGFLITGLPLLRGLIGPIPVYLFDVAVFLVWTIVLTRRGLPAWPQQVPPWSILFIGILTIFGTLLPTLTYGFYPEMIWNLGHTGLAMTTIVLGAFLLRGATSAERSGLRLGIAIGLIVLAAIAILEKSSSDWNAVLVRLFYGAGDETADQSGSVAAAEVLSALGRVSGPFGSPNTFGIVALMAALNYWLISVIDRRQSLLSYVVPACLAVIALACGSRQVIIATGLVGLGYVMTTAPERALPRLLLGAALIAPILIFVDPSALLDRLGSLSAGVDEANVSARLSEGPQRFWEMLVQDPTLLFTGVGLEIQKLTRFNVDIPSEILDGFVSNGYLLYIYFFGIFGFLVMAAFWIWVVHCGFVAPKTIRPITGGGALALAFIVFADNHAVLSEELLNHIMIFIGMITAMTTSASPATRPRPIRMGVPSDARRASQ</sequence>
<feature type="region of interest" description="Disordered" evidence="1">
    <location>
        <begin position="438"/>
        <end position="460"/>
    </location>
</feature>
<evidence type="ECO:0000313" key="4">
    <source>
        <dbReference type="Proteomes" id="UP001589775"/>
    </source>
</evidence>
<feature type="transmembrane region" description="Helical" evidence="2">
    <location>
        <begin position="362"/>
        <end position="383"/>
    </location>
</feature>
<evidence type="ECO:0000256" key="1">
    <source>
        <dbReference type="SAM" id="MobiDB-lite"/>
    </source>
</evidence>
<comment type="caution">
    <text evidence="3">The sequence shown here is derived from an EMBL/GenBank/DDBJ whole genome shotgun (WGS) entry which is preliminary data.</text>
</comment>
<keyword evidence="2" id="KW-1133">Transmembrane helix</keyword>
<keyword evidence="2" id="KW-0472">Membrane</keyword>
<evidence type="ECO:0000256" key="2">
    <source>
        <dbReference type="SAM" id="Phobius"/>
    </source>
</evidence>
<dbReference type="PANTHER" id="PTHR37422">
    <property type="entry name" value="TEICHURONIC ACID BIOSYNTHESIS PROTEIN TUAE"/>
    <property type="match status" value="1"/>
</dbReference>
<dbReference type="RefSeq" id="WP_378390269.1">
    <property type="nucleotide sequence ID" value="NZ_JBHLWM010000008.1"/>
</dbReference>
<dbReference type="Proteomes" id="UP001589775">
    <property type="component" value="Unassembled WGS sequence"/>
</dbReference>
<feature type="transmembrane region" description="Helical" evidence="2">
    <location>
        <begin position="395"/>
        <end position="414"/>
    </location>
</feature>
<feature type="transmembrane region" description="Helical" evidence="2">
    <location>
        <begin position="104"/>
        <end position="124"/>
    </location>
</feature>
<keyword evidence="2" id="KW-0812">Transmembrane</keyword>
<accession>A0ABV6EW63</accession>
<feature type="transmembrane region" description="Helical" evidence="2">
    <location>
        <begin position="198"/>
        <end position="218"/>
    </location>
</feature>
<dbReference type="GO" id="GO:0016874">
    <property type="term" value="F:ligase activity"/>
    <property type="evidence" value="ECO:0007669"/>
    <property type="project" value="UniProtKB-KW"/>
</dbReference>
<feature type="transmembrane region" description="Helical" evidence="2">
    <location>
        <begin position="43"/>
        <end position="63"/>
    </location>
</feature>
<keyword evidence="3" id="KW-0436">Ligase</keyword>
<reference evidence="3 4" key="1">
    <citation type="submission" date="2024-09" db="EMBL/GenBank/DDBJ databases">
        <authorList>
            <person name="Sun Q."/>
            <person name="Mori K."/>
        </authorList>
    </citation>
    <scope>NUCLEOTIDE SEQUENCE [LARGE SCALE GENOMIC DNA]</scope>
    <source>
        <strain evidence="3 4">KCTC 23279</strain>
    </source>
</reference>
<gene>
    <name evidence="3" type="ORF">ACFFJ6_17865</name>
</gene>
<feature type="transmembrane region" description="Helical" evidence="2">
    <location>
        <begin position="225"/>
        <end position="242"/>
    </location>
</feature>
<proteinExistence type="predicted"/>
<feature type="transmembrane region" description="Helical" evidence="2">
    <location>
        <begin position="75"/>
        <end position="98"/>
    </location>
</feature>